<organism evidence="3 4">
    <name type="scientific">Cupriavidus necator</name>
    <name type="common">Alcaligenes eutrophus</name>
    <name type="synonym">Ralstonia eutropha</name>
    <dbReference type="NCBI Taxonomy" id="106590"/>
    <lineage>
        <taxon>Bacteria</taxon>
        <taxon>Pseudomonadati</taxon>
        <taxon>Pseudomonadota</taxon>
        <taxon>Betaproteobacteria</taxon>
        <taxon>Burkholderiales</taxon>
        <taxon>Burkholderiaceae</taxon>
        <taxon>Cupriavidus</taxon>
    </lineage>
</organism>
<comment type="function">
    <text evidence="2">Antitoxin component of a type II toxin-antitoxin (TA) system.</text>
</comment>
<dbReference type="PANTHER" id="PTHR35377">
    <property type="entry name" value="ANTITOXIN VAPB49-RELATED-RELATED"/>
    <property type="match status" value="1"/>
</dbReference>
<accession>A0A1U9UWD2</accession>
<dbReference type="OrthoDB" id="9800503at2"/>
<evidence type="ECO:0000256" key="2">
    <source>
        <dbReference type="RuleBase" id="RU362080"/>
    </source>
</evidence>
<proteinExistence type="inferred from homology"/>
<dbReference type="SUPFAM" id="SSF143120">
    <property type="entry name" value="YefM-like"/>
    <property type="match status" value="1"/>
</dbReference>
<dbReference type="Pfam" id="PF02604">
    <property type="entry name" value="PhdYeFM_antitox"/>
    <property type="match status" value="1"/>
</dbReference>
<comment type="similarity">
    <text evidence="1 2">Belongs to the phD/YefM antitoxin family.</text>
</comment>
<dbReference type="InterPro" id="IPR006442">
    <property type="entry name" value="Antitoxin_Phd/YefM"/>
</dbReference>
<dbReference type="EMBL" id="CP017758">
    <property type="protein sequence ID" value="AQV96983.1"/>
    <property type="molecule type" value="Genomic_DNA"/>
</dbReference>
<dbReference type="RefSeq" id="WP_078199374.1">
    <property type="nucleotide sequence ID" value="NZ_CP017758.1"/>
</dbReference>
<reference evidence="4" key="1">
    <citation type="submission" date="2017-02" db="EMBL/GenBank/DDBJ databases">
        <title>Complete genome sequence of Cupriavidus necator strain NH9, a 3-chlorobenzoate degrader.</title>
        <authorList>
            <person name="Moriuchi R."/>
            <person name="Dohra H."/>
            <person name="Ogawa N."/>
        </authorList>
    </citation>
    <scope>NUCLEOTIDE SEQUENCE [LARGE SCALE GENOMIC DNA]</scope>
    <source>
        <strain evidence="4">NH9</strain>
    </source>
</reference>
<evidence type="ECO:0000313" key="4">
    <source>
        <dbReference type="Proteomes" id="UP000189627"/>
    </source>
</evidence>
<evidence type="ECO:0000313" key="3">
    <source>
        <dbReference type="EMBL" id="AQV96983.1"/>
    </source>
</evidence>
<dbReference type="InterPro" id="IPR036165">
    <property type="entry name" value="YefM-like_sf"/>
</dbReference>
<dbReference type="Gene3D" id="3.40.1620.10">
    <property type="entry name" value="YefM-like domain"/>
    <property type="match status" value="1"/>
</dbReference>
<gene>
    <name evidence="3" type="ORF">BJN34_24285</name>
</gene>
<dbReference type="AlphaFoldDB" id="A0A1U9UWD2"/>
<sequence length="78" mass="8422">MQTVNIHEAKTHFSRLVDAAASGEEIVIAKAGKPAARLVPMERAKVVRRFGGLKGKVHIAEDFDAPLPDDVIAAFEGR</sequence>
<dbReference type="PANTHER" id="PTHR35377:SF4">
    <property type="entry name" value="PREVENT-HOST-DEATH FAMILY PROTEIN"/>
    <property type="match status" value="1"/>
</dbReference>
<dbReference type="NCBIfam" id="TIGR01552">
    <property type="entry name" value="phd_fam"/>
    <property type="match status" value="1"/>
</dbReference>
<protein>
    <recommendedName>
        <fullName evidence="2">Antitoxin</fullName>
    </recommendedName>
</protein>
<evidence type="ECO:0000256" key="1">
    <source>
        <dbReference type="ARBA" id="ARBA00009981"/>
    </source>
</evidence>
<dbReference type="Proteomes" id="UP000189627">
    <property type="component" value="Chromosome 2"/>
</dbReference>
<name>A0A1U9UWD2_CUPNE</name>
<dbReference type="InterPro" id="IPR051416">
    <property type="entry name" value="phD-YefM_TA_antitoxins"/>
</dbReference>
<dbReference type="KEGG" id="cuh:BJN34_24285"/>